<evidence type="ECO:0000313" key="1">
    <source>
        <dbReference type="EMBL" id="RED37985.1"/>
    </source>
</evidence>
<accession>A0A336JJY8</accession>
<evidence type="ECO:0008006" key="5">
    <source>
        <dbReference type="Google" id="ProtNLM"/>
    </source>
</evidence>
<organism evidence="2 3">
    <name type="scientific">Rhodopseudomonas pentothenatexigens</name>
    <dbReference type="NCBI Taxonomy" id="999699"/>
    <lineage>
        <taxon>Bacteria</taxon>
        <taxon>Pseudomonadati</taxon>
        <taxon>Pseudomonadota</taxon>
        <taxon>Alphaproteobacteria</taxon>
        <taxon>Hyphomicrobiales</taxon>
        <taxon>Nitrobacteraceae</taxon>
        <taxon>Rhodopseudomonas</taxon>
    </lineage>
</organism>
<dbReference type="RefSeq" id="WP_114357131.1">
    <property type="nucleotide sequence ID" value="NZ_QRDT01000005.1"/>
</dbReference>
<dbReference type="EMBL" id="QRDT01000005">
    <property type="protein sequence ID" value="RED37985.1"/>
    <property type="molecule type" value="Genomic_DNA"/>
</dbReference>
<gene>
    <name evidence="1" type="ORF">BJ125_10564</name>
    <name evidence="2" type="ORF">SAMN05892882_10564</name>
</gene>
<protein>
    <recommendedName>
        <fullName evidence="5">GDSL-like lipase/acylhydrolase family protein</fullName>
    </recommendedName>
</protein>
<reference evidence="1 4" key="2">
    <citation type="submission" date="2018-07" db="EMBL/GenBank/DDBJ databases">
        <title>Genomic Encyclopedia of Archaeal and Bacterial Type Strains, Phase II (KMG-II): from individual species to whole genera.</title>
        <authorList>
            <person name="Goeker M."/>
        </authorList>
    </citation>
    <scope>NUCLEOTIDE SEQUENCE [LARGE SCALE GENOMIC DNA]</scope>
    <source>
        <strain evidence="1 4">JA575</strain>
    </source>
</reference>
<dbReference type="EMBL" id="UFQQ01000005">
    <property type="protein sequence ID" value="SSW90010.1"/>
    <property type="molecule type" value="Genomic_DNA"/>
</dbReference>
<evidence type="ECO:0000313" key="2">
    <source>
        <dbReference type="EMBL" id="SSW90010.1"/>
    </source>
</evidence>
<evidence type="ECO:0000313" key="4">
    <source>
        <dbReference type="Proteomes" id="UP000256343"/>
    </source>
</evidence>
<dbReference type="Proteomes" id="UP000256343">
    <property type="component" value="Unassembled WGS sequence"/>
</dbReference>
<dbReference type="Proteomes" id="UP000252631">
    <property type="component" value="Unassembled WGS sequence"/>
</dbReference>
<name>A0A336JJY8_9BRAD</name>
<proteinExistence type="predicted"/>
<keyword evidence="4" id="KW-1185">Reference proteome</keyword>
<reference evidence="2 3" key="1">
    <citation type="submission" date="2017-08" db="EMBL/GenBank/DDBJ databases">
        <authorList>
            <person name="de Groot N.N."/>
        </authorList>
    </citation>
    <scope>NUCLEOTIDE SEQUENCE [LARGE SCALE GENOMIC DNA]</scope>
    <source>
        <strain evidence="2 3">JA575</strain>
    </source>
</reference>
<dbReference type="OrthoDB" id="8454195at2"/>
<dbReference type="AlphaFoldDB" id="A0A336JJY8"/>
<evidence type="ECO:0000313" key="3">
    <source>
        <dbReference type="Proteomes" id="UP000252631"/>
    </source>
</evidence>
<sequence length="336" mass="36993">MFASYFTRRRLIAAGKAKTLRQIFPGSAGQPFPALAALIAQYGSGGAAPELLLLGDSVSERIANEDTDRRTLHQMMIDRVGSAQSCLAISHTAYQPAIYRDLMEVLARLPASPRVVMLPINPRAFSPQWHGSPLWALEQEHAAIRAWLADPGRPIPAIADVEAGEGFFDQFDRTRVRLQLSSLTRNGDLRAISLMPTDNPAEQKVRYRELFAWHYAYTFDESHPKLLALRDAITLIGRMNATALCYLTPINVEAGRDVHGRRFPDVAAALADQIARALAPALGTGGHRFVDFSAALGREFFFKNNLATEHLNARGRDKLAAAATALLIETRSRAQP</sequence>